<keyword evidence="3" id="KW-1185">Reference proteome</keyword>
<dbReference type="AlphaFoldDB" id="A0A835HF65"/>
<sequence length="242" mass="27503">MLDCRLILLNPGGGGGDSGKLTVVDLLWKENTASGRNVILLLDINRYGDSLYQKNCVDDAEDEREFTYVQGSHNGPKKWGEIHPEWAAWKRCKSSKVLVALSWSWSSRALHSSKDVIDFNESGEPSKPGAYGVTLDKIYAEEEKLYKEVKVLAILRNRLKIKAEKHIRFKNRMQGNNVHPNKRWQNLDCLSSYRRTQSSTCNSDQKTQAEVFKEDTGRARTCASEHAVSWNQNKSYDAIHGN</sequence>
<gene>
    <name evidence="2" type="ORF">IFM89_023712</name>
</gene>
<dbReference type="InterPro" id="IPR006867">
    <property type="entry name" value="DUF632"/>
</dbReference>
<dbReference type="OrthoDB" id="429145at2759"/>
<accession>A0A835HF65</accession>
<dbReference type="EMBL" id="JADFTS010000007">
    <property type="protein sequence ID" value="KAF9598026.1"/>
    <property type="molecule type" value="Genomic_DNA"/>
</dbReference>
<comment type="caution">
    <text evidence="2">The sequence shown here is derived from an EMBL/GenBank/DDBJ whole genome shotgun (WGS) entry which is preliminary data.</text>
</comment>
<name>A0A835HF65_9MAGN</name>
<proteinExistence type="predicted"/>
<protein>
    <recommendedName>
        <fullName evidence="1">DUF632 domain-containing protein</fullName>
    </recommendedName>
</protein>
<reference evidence="2 3" key="1">
    <citation type="submission" date="2020-10" db="EMBL/GenBank/DDBJ databases">
        <title>The Coptis chinensis genome and diversification of protoberbering-type alkaloids.</title>
        <authorList>
            <person name="Wang B."/>
            <person name="Shu S."/>
            <person name="Song C."/>
            <person name="Liu Y."/>
        </authorList>
    </citation>
    <scope>NUCLEOTIDE SEQUENCE [LARGE SCALE GENOMIC DNA]</scope>
    <source>
        <strain evidence="2">HL-2020</strain>
        <tissue evidence="2">Leaf</tissue>
    </source>
</reference>
<evidence type="ECO:0000313" key="3">
    <source>
        <dbReference type="Proteomes" id="UP000631114"/>
    </source>
</evidence>
<feature type="domain" description="DUF632" evidence="1">
    <location>
        <begin position="29"/>
        <end position="163"/>
    </location>
</feature>
<evidence type="ECO:0000313" key="2">
    <source>
        <dbReference type="EMBL" id="KAF9598026.1"/>
    </source>
</evidence>
<evidence type="ECO:0000259" key="1">
    <source>
        <dbReference type="Pfam" id="PF04782"/>
    </source>
</evidence>
<organism evidence="2 3">
    <name type="scientific">Coptis chinensis</name>
    <dbReference type="NCBI Taxonomy" id="261450"/>
    <lineage>
        <taxon>Eukaryota</taxon>
        <taxon>Viridiplantae</taxon>
        <taxon>Streptophyta</taxon>
        <taxon>Embryophyta</taxon>
        <taxon>Tracheophyta</taxon>
        <taxon>Spermatophyta</taxon>
        <taxon>Magnoliopsida</taxon>
        <taxon>Ranunculales</taxon>
        <taxon>Ranunculaceae</taxon>
        <taxon>Coptidoideae</taxon>
        <taxon>Coptis</taxon>
    </lineage>
</organism>
<dbReference type="Proteomes" id="UP000631114">
    <property type="component" value="Unassembled WGS sequence"/>
</dbReference>
<dbReference type="Pfam" id="PF04782">
    <property type="entry name" value="DUF632"/>
    <property type="match status" value="1"/>
</dbReference>